<accession>A0A182QCW9</accession>
<feature type="signal peptide" evidence="1">
    <location>
        <begin position="1"/>
        <end position="18"/>
    </location>
</feature>
<proteinExistence type="predicted"/>
<evidence type="ECO:0000256" key="1">
    <source>
        <dbReference type="SAM" id="SignalP"/>
    </source>
</evidence>
<dbReference type="PROSITE" id="PS51257">
    <property type="entry name" value="PROKAR_LIPOPROTEIN"/>
    <property type="match status" value="1"/>
</dbReference>
<evidence type="ECO:0000313" key="2">
    <source>
        <dbReference type="EnsemblMetazoa" id="AFAF007638-PA"/>
    </source>
</evidence>
<feature type="chain" id="PRO_5008132572" evidence="1">
    <location>
        <begin position="19"/>
        <end position="508"/>
    </location>
</feature>
<keyword evidence="1" id="KW-0732">Signal</keyword>
<dbReference type="AlphaFoldDB" id="A0A182QCW9"/>
<evidence type="ECO:0000313" key="3">
    <source>
        <dbReference type="Proteomes" id="UP000075886"/>
    </source>
</evidence>
<reference evidence="3" key="1">
    <citation type="submission" date="2014-01" db="EMBL/GenBank/DDBJ databases">
        <title>The Genome Sequence of Anopheles farauti FAR1 (V2).</title>
        <authorList>
            <consortium name="The Broad Institute Genomics Platform"/>
            <person name="Neafsey D.E."/>
            <person name="Besansky N."/>
            <person name="Howell P."/>
            <person name="Walton C."/>
            <person name="Young S.K."/>
            <person name="Zeng Q."/>
            <person name="Gargeya S."/>
            <person name="Fitzgerald M."/>
            <person name="Haas B."/>
            <person name="Abouelleil A."/>
            <person name="Allen A.W."/>
            <person name="Alvarado L."/>
            <person name="Arachchi H.M."/>
            <person name="Berlin A.M."/>
            <person name="Chapman S.B."/>
            <person name="Gainer-Dewar J."/>
            <person name="Goldberg J."/>
            <person name="Griggs A."/>
            <person name="Gujja S."/>
            <person name="Hansen M."/>
            <person name="Howarth C."/>
            <person name="Imamovic A."/>
            <person name="Ireland A."/>
            <person name="Larimer J."/>
            <person name="McCowan C."/>
            <person name="Murphy C."/>
            <person name="Pearson M."/>
            <person name="Poon T.W."/>
            <person name="Priest M."/>
            <person name="Roberts A."/>
            <person name="Saif S."/>
            <person name="Shea T."/>
            <person name="Sisk P."/>
            <person name="Sykes S."/>
            <person name="Wortman J."/>
            <person name="Nusbaum C."/>
            <person name="Birren B."/>
        </authorList>
    </citation>
    <scope>NUCLEOTIDE SEQUENCE [LARGE SCALE GENOMIC DNA]</scope>
    <source>
        <strain evidence="3">FAR1</strain>
    </source>
</reference>
<dbReference type="STRING" id="69004.A0A182QCW9"/>
<keyword evidence="3" id="KW-1185">Reference proteome</keyword>
<organism evidence="2 3">
    <name type="scientific">Anopheles farauti</name>
    <dbReference type="NCBI Taxonomy" id="69004"/>
    <lineage>
        <taxon>Eukaryota</taxon>
        <taxon>Metazoa</taxon>
        <taxon>Ecdysozoa</taxon>
        <taxon>Arthropoda</taxon>
        <taxon>Hexapoda</taxon>
        <taxon>Insecta</taxon>
        <taxon>Pterygota</taxon>
        <taxon>Neoptera</taxon>
        <taxon>Endopterygota</taxon>
        <taxon>Diptera</taxon>
        <taxon>Nematocera</taxon>
        <taxon>Culicoidea</taxon>
        <taxon>Culicidae</taxon>
        <taxon>Anophelinae</taxon>
        <taxon>Anopheles</taxon>
    </lineage>
</organism>
<dbReference type="Proteomes" id="UP000075886">
    <property type="component" value="Unassembled WGS sequence"/>
</dbReference>
<protein>
    <submittedName>
        <fullName evidence="2">Uncharacterized protein</fullName>
    </submittedName>
</protein>
<dbReference type="EMBL" id="AXCN02001614">
    <property type="status" value="NOT_ANNOTATED_CDS"/>
    <property type="molecule type" value="Genomic_DNA"/>
</dbReference>
<sequence length="508" mass="57891">MKAQTVLLLLVASSCCFASPIPRPAQLRRAEIPEETLDLVYESFVTVFRTVQATYPPELLQEIAKELLATGGRFQFSEGLNAQLEEKNVEVRANLKHALEDIAIAAAGLDASDELVIGKVHDYLDYSVDLMINSVPMDIVETMVVEVLENEGSFDFTPALLARLDEAVAGAKVELRKIIDYEFELFEDLAVLDDEMRAIIYEMIDYMTDETYQAIPWKLLEDIVYDVIEKEGVIDLPDELNVRIEETLESLRQKLREVLESLETMFFPKKFARVLPDETMQLVYESILTIFNSFRDNFPDDVFQDVVHTALVNDGQFAFSEELSERLDVALENVRTIMQSNLVELALQSVEAAPETVVQQLNDYFEHVTKVMFEVFPADVLEEIVKEVLANGGVFEFSDELLAMIDADLVRIKEGLRELFAYEFEVFPELQGLTEAEIELIYQASDYVVDEVYKIMPWSLFEEIVYTIVSNDGLVDFSSDLLERIDSTVAEMAVELKDIMDKATDLWE</sequence>
<name>A0A182QCW9_9DIPT</name>
<reference evidence="2" key="2">
    <citation type="submission" date="2020-05" db="UniProtKB">
        <authorList>
            <consortium name="EnsemblMetazoa"/>
        </authorList>
    </citation>
    <scope>IDENTIFICATION</scope>
    <source>
        <strain evidence="2">FAR1</strain>
    </source>
</reference>
<dbReference type="EnsemblMetazoa" id="AFAF007638-RA">
    <property type="protein sequence ID" value="AFAF007638-PA"/>
    <property type="gene ID" value="AFAF007638"/>
</dbReference>
<dbReference type="VEuPathDB" id="VectorBase:AFAF007638"/>